<feature type="chain" id="PRO_5045286582" evidence="1">
    <location>
        <begin position="23"/>
        <end position="314"/>
    </location>
</feature>
<dbReference type="Gene3D" id="3.40.190.100">
    <property type="entry name" value="Glycine betaine-binding periplasmic protein, domain 2"/>
    <property type="match status" value="1"/>
</dbReference>
<dbReference type="SUPFAM" id="SSF53850">
    <property type="entry name" value="Periplasmic binding protein-like II"/>
    <property type="match status" value="1"/>
</dbReference>
<proteinExistence type="predicted"/>
<keyword evidence="1" id="KW-0732">Signal</keyword>
<keyword evidence="4" id="KW-1185">Reference proteome</keyword>
<organism evidence="3 4">
    <name type="scientific">Acidiphilium iwatense</name>
    <dbReference type="NCBI Taxonomy" id="768198"/>
    <lineage>
        <taxon>Bacteria</taxon>
        <taxon>Pseudomonadati</taxon>
        <taxon>Pseudomonadota</taxon>
        <taxon>Alphaproteobacteria</taxon>
        <taxon>Acetobacterales</taxon>
        <taxon>Acidocellaceae</taxon>
        <taxon>Acidiphilium</taxon>
    </lineage>
</organism>
<dbReference type="Gene3D" id="3.40.190.10">
    <property type="entry name" value="Periplasmic binding protein-like II"/>
    <property type="match status" value="1"/>
</dbReference>
<dbReference type="InterPro" id="IPR017783">
    <property type="entry name" value="ABC_choline_sub-bd"/>
</dbReference>
<comment type="caution">
    <text evidence="3">The sequence shown here is derived from an EMBL/GenBank/DDBJ whole genome shotgun (WGS) entry which is preliminary data.</text>
</comment>
<accession>A0ABS9E465</accession>
<protein>
    <submittedName>
        <fullName evidence="3">Choline ABC transporter substrate-binding protein</fullName>
    </submittedName>
</protein>
<feature type="signal peptide" evidence="1">
    <location>
        <begin position="1"/>
        <end position="22"/>
    </location>
</feature>
<feature type="domain" description="ABC-type glycine betaine transport system substrate-binding" evidence="2">
    <location>
        <begin position="29"/>
        <end position="282"/>
    </location>
</feature>
<gene>
    <name evidence="3" type="primary">choX</name>
    <name evidence="3" type="ORF">L2A60_17015</name>
</gene>
<evidence type="ECO:0000313" key="3">
    <source>
        <dbReference type="EMBL" id="MCF3948374.1"/>
    </source>
</evidence>
<evidence type="ECO:0000256" key="1">
    <source>
        <dbReference type="SAM" id="SignalP"/>
    </source>
</evidence>
<evidence type="ECO:0000259" key="2">
    <source>
        <dbReference type="Pfam" id="PF04069"/>
    </source>
</evidence>
<dbReference type="EMBL" id="JAKGBZ010000049">
    <property type="protein sequence ID" value="MCF3948374.1"/>
    <property type="molecule type" value="Genomic_DNA"/>
</dbReference>
<dbReference type="RefSeq" id="WP_235705659.1">
    <property type="nucleotide sequence ID" value="NZ_JAKGBZ010000049.1"/>
</dbReference>
<dbReference type="InterPro" id="IPR007210">
    <property type="entry name" value="ABC_Gly_betaine_transp_sub-bd"/>
</dbReference>
<sequence>MKRLGLAIAVASIAIGSGAARAAEPASCKTIRLANIGWTDNEIQNAVFSQLAGNLGYKINTNLYSEEVMYAGLKDKKIDVFLDDWTPSMDKITAPYVKDKGIVVLKPDLTGAKYTLVVPYYLYNKGLKNFADIQKFGKELNYKIYGIEPGNDGNEHILAMIKANKFGLGKFHLVQSSEAGMLAEVARKYPKKKAVVFLGWEPEPMNVEFHIRYLSGGHAYFGPHKGQATIYVNTRPGYVAECPNVGRLLNQFKLTVADENAMMYKVQIKHQPAKDVAATWLKAHPAWVKTTLNGVTTVDGKPGTPAVLQKLKAG</sequence>
<dbReference type="Pfam" id="PF04069">
    <property type="entry name" value="OpuAC"/>
    <property type="match status" value="1"/>
</dbReference>
<dbReference type="Proteomes" id="UP001521209">
    <property type="component" value="Unassembled WGS sequence"/>
</dbReference>
<dbReference type="CDD" id="cd13640">
    <property type="entry name" value="PBP2_ChoX"/>
    <property type="match status" value="1"/>
</dbReference>
<reference evidence="3 4" key="1">
    <citation type="submission" date="2022-01" db="EMBL/GenBank/DDBJ databases">
        <authorList>
            <person name="Won M."/>
            <person name="Kim S.-J."/>
            <person name="Kwon S.-W."/>
        </authorList>
    </citation>
    <scope>NUCLEOTIDE SEQUENCE [LARGE SCALE GENOMIC DNA]</scope>
    <source>
        <strain evidence="3 4">KCTC 23505</strain>
    </source>
</reference>
<dbReference type="NCBIfam" id="TIGR03414">
    <property type="entry name" value="ABC_choline_bnd"/>
    <property type="match status" value="1"/>
</dbReference>
<evidence type="ECO:0000313" key="4">
    <source>
        <dbReference type="Proteomes" id="UP001521209"/>
    </source>
</evidence>
<name>A0ABS9E465_9PROT</name>